<dbReference type="Proteomes" id="UP000736164">
    <property type="component" value="Unassembled WGS sequence"/>
</dbReference>
<dbReference type="PANTHER" id="PTHR46184:SF3">
    <property type="entry name" value="UNCONVENTIONAL MYOSIN-IXA"/>
    <property type="match status" value="1"/>
</dbReference>
<dbReference type="SMART" id="SM00324">
    <property type="entry name" value="RhoGAP"/>
    <property type="match status" value="1"/>
</dbReference>
<dbReference type="InterPro" id="IPR046349">
    <property type="entry name" value="C1-like_sf"/>
</dbReference>
<keyword evidence="4" id="KW-0479">Metal-binding</keyword>
<feature type="compositionally biased region" description="Low complexity" evidence="7">
    <location>
        <begin position="510"/>
        <end position="526"/>
    </location>
</feature>
<dbReference type="Gene3D" id="3.30.60.20">
    <property type="match status" value="1"/>
</dbReference>
<keyword evidence="5" id="KW-0862">Zinc</keyword>
<feature type="compositionally biased region" description="Low complexity" evidence="7">
    <location>
        <begin position="542"/>
        <end position="565"/>
    </location>
</feature>
<evidence type="ECO:0000256" key="6">
    <source>
        <dbReference type="ARBA" id="ARBA00023136"/>
    </source>
</evidence>
<evidence type="ECO:0000256" key="3">
    <source>
        <dbReference type="ARBA" id="ARBA00022490"/>
    </source>
</evidence>
<dbReference type="InterPro" id="IPR000198">
    <property type="entry name" value="RhoGAP_dom"/>
</dbReference>
<dbReference type="CDD" id="cd20883">
    <property type="entry name" value="C1_Myosin-IXa"/>
    <property type="match status" value="1"/>
</dbReference>
<evidence type="ECO:0000259" key="9">
    <source>
        <dbReference type="PROSITE" id="PS50238"/>
    </source>
</evidence>
<reference evidence="10" key="1">
    <citation type="journal article" date="2021" name="Cell">
        <title>Tracing the genetic footprints of vertebrate landing in non-teleost ray-finned fishes.</title>
        <authorList>
            <person name="Bi X."/>
            <person name="Wang K."/>
            <person name="Yang L."/>
            <person name="Pan H."/>
            <person name="Jiang H."/>
            <person name="Wei Q."/>
            <person name="Fang M."/>
            <person name="Yu H."/>
            <person name="Zhu C."/>
            <person name="Cai Y."/>
            <person name="He Y."/>
            <person name="Gan X."/>
            <person name="Zeng H."/>
            <person name="Yu D."/>
            <person name="Zhu Y."/>
            <person name="Jiang H."/>
            <person name="Qiu Q."/>
            <person name="Yang H."/>
            <person name="Zhang Y.E."/>
            <person name="Wang W."/>
            <person name="Zhu M."/>
            <person name="He S."/>
            <person name="Zhang G."/>
        </authorList>
    </citation>
    <scope>NUCLEOTIDE SEQUENCE</scope>
    <source>
        <strain evidence="10">Allg_001</strain>
    </source>
</reference>
<evidence type="ECO:0000256" key="5">
    <source>
        <dbReference type="ARBA" id="ARBA00022833"/>
    </source>
</evidence>
<dbReference type="SMART" id="SM00109">
    <property type="entry name" value="C1"/>
    <property type="match status" value="1"/>
</dbReference>
<feature type="compositionally biased region" description="Basic and acidic residues" evidence="7">
    <location>
        <begin position="598"/>
        <end position="613"/>
    </location>
</feature>
<dbReference type="SUPFAM" id="SSF48350">
    <property type="entry name" value="GTPase activation domain, GAP"/>
    <property type="match status" value="1"/>
</dbReference>
<feature type="domain" description="Phorbol-ester/DAG-type" evidence="8">
    <location>
        <begin position="85"/>
        <end position="134"/>
    </location>
</feature>
<dbReference type="PROSITE" id="PS00479">
    <property type="entry name" value="ZF_DAG_PE_1"/>
    <property type="match status" value="1"/>
</dbReference>
<dbReference type="PROSITE" id="PS50238">
    <property type="entry name" value="RHOGAP"/>
    <property type="match status" value="1"/>
</dbReference>
<dbReference type="GO" id="GO:0005096">
    <property type="term" value="F:GTPase activator activity"/>
    <property type="evidence" value="ECO:0007669"/>
    <property type="project" value="InterPro"/>
</dbReference>
<protein>
    <submittedName>
        <fullName evidence="10">MYO9A protein</fullName>
    </submittedName>
</protein>
<keyword evidence="6" id="KW-0472">Membrane</keyword>
<accession>A0A8J7NHC5</accession>
<name>A0A8J7NHC5_ATRSP</name>
<feature type="compositionally biased region" description="Acidic residues" evidence="7">
    <location>
        <begin position="392"/>
        <end position="407"/>
    </location>
</feature>
<dbReference type="GO" id="GO:0045198">
    <property type="term" value="P:establishment of epithelial cell apical/basal polarity"/>
    <property type="evidence" value="ECO:0007669"/>
    <property type="project" value="TreeGrafter"/>
</dbReference>
<dbReference type="GO" id="GO:0044295">
    <property type="term" value="C:axonal growth cone"/>
    <property type="evidence" value="ECO:0007669"/>
    <property type="project" value="TreeGrafter"/>
</dbReference>
<evidence type="ECO:0000256" key="4">
    <source>
        <dbReference type="ARBA" id="ARBA00022723"/>
    </source>
</evidence>
<feature type="region of interest" description="Disordered" evidence="7">
    <location>
        <begin position="367"/>
        <end position="414"/>
    </location>
</feature>
<evidence type="ECO:0000259" key="8">
    <source>
        <dbReference type="PROSITE" id="PS50081"/>
    </source>
</evidence>
<keyword evidence="11" id="KW-1185">Reference proteome</keyword>
<dbReference type="GO" id="GO:0051015">
    <property type="term" value="F:actin filament binding"/>
    <property type="evidence" value="ECO:0007669"/>
    <property type="project" value="TreeGrafter"/>
</dbReference>
<organism evidence="10 11">
    <name type="scientific">Atractosteus spatula</name>
    <name type="common">Alligator gar</name>
    <name type="synonym">Lepisosteus spatula</name>
    <dbReference type="NCBI Taxonomy" id="7917"/>
    <lineage>
        <taxon>Eukaryota</taxon>
        <taxon>Metazoa</taxon>
        <taxon>Chordata</taxon>
        <taxon>Craniata</taxon>
        <taxon>Vertebrata</taxon>
        <taxon>Euteleostomi</taxon>
        <taxon>Actinopterygii</taxon>
        <taxon>Neopterygii</taxon>
        <taxon>Holostei</taxon>
        <taxon>Semionotiformes</taxon>
        <taxon>Lepisosteidae</taxon>
        <taxon>Atractosteus</taxon>
    </lineage>
</organism>
<comment type="caution">
    <text evidence="10">The sequence shown here is derived from an EMBL/GenBank/DDBJ whole genome shotgun (WGS) entry which is preliminary data.</text>
</comment>
<dbReference type="SUPFAM" id="SSF57889">
    <property type="entry name" value="Cysteine-rich domain"/>
    <property type="match status" value="1"/>
</dbReference>
<comment type="subcellular location">
    <subcellularLocation>
        <location evidence="2">Cytoplasm</location>
    </subcellularLocation>
    <subcellularLocation>
        <location evidence="1">Membrane</location>
    </subcellularLocation>
</comment>
<dbReference type="GO" id="GO:0000146">
    <property type="term" value="F:microfilament motor activity"/>
    <property type="evidence" value="ECO:0007669"/>
    <property type="project" value="InterPro"/>
</dbReference>
<dbReference type="FunFam" id="3.30.60.20:FF:000020">
    <property type="entry name" value="Putative unconventional myosin-IXa"/>
    <property type="match status" value="1"/>
</dbReference>
<dbReference type="Gene3D" id="1.10.555.10">
    <property type="entry name" value="Rho GTPase activation protein"/>
    <property type="match status" value="1"/>
</dbReference>
<dbReference type="GO" id="GO:0046872">
    <property type="term" value="F:metal ion binding"/>
    <property type="evidence" value="ECO:0007669"/>
    <property type="project" value="UniProtKB-KW"/>
</dbReference>
<dbReference type="EMBL" id="JAAWVO010014276">
    <property type="protein sequence ID" value="MBN3314069.1"/>
    <property type="molecule type" value="Genomic_DNA"/>
</dbReference>
<feature type="region of interest" description="Disordered" evidence="7">
    <location>
        <begin position="444"/>
        <end position="632"/>
    </location>
</feature>
<feature type="compositionally biased region" description="Polar residues" evidence="7">
    <location>
        <begin position="461"/>
        <end position="470"/>
    </location>
</feature>
<dbReference type="GO" id="GO:0005737">
    <property type="term" value="C:cytoplasm"/>
    <property type="evidence" value="ECO:0007669"/>
    <property type="project" value="UniProtKB-SubCell"/>
</dbReference>
<dbReference type="GO" id="GO:0016020">
    <property type="term" value="C:membrane"/>
    <property type="evidence" value="ECO:0007669"/>
    <property type="project" value="UniProtKB-SubCell"/>
</dbReference>
<dbReference type="InterPro" id="IPR008936">
    <property type="entry name" value="Rho_GTPase_activation_prot"/>
</dbReference>
<dbReference type="InterPro" id="IPR002219">
    <property type="entry name" value="PKC_DAG/PE"/>
</dbReference>
<evidence type="ECO:0000313" key="11">
    <source>
        <dbReference type="Proteomes" id="UP000736164"/>
    </source>
</evidence>
<evidence type="ECO:0000256" key="7">
    <source>
        <dbReference type="SAM" id="MobiDB-lite"/>
    </source>
</evidence>
<dbReference type="FunFam" id="1.10.555.10:FF:000009">
    <property type="entry name" value="unconventional myosin-IXa isoform X1"/>
    <property type="match status" value="1"/>
</dbReference>
<feature type="non-terminal residue" evidence="10">
    <location>
        <position position="1"/>
    </location>
</feature>
<dbReference type="AlphaFoldDB" id="A0A8J7NHC5"/>
<feature type="domain" description="Rho-GAP" evidence="9">
    <location>
        <begin position="149"/>
        <end position="337"/>
    </location>
</feature>
<dbReference type="GO" id="GO:0035556">
    <property type="term" value="P:intracellular signal transduction"/>
    <property type="evidence" value="ECO:0007669"/>
    <property type="project" value="InterPro"/>
</dbReference>
<feature type="compositionally biased region" description="Low complexity" evidence="7">
    <location>
        <begin position="378"/>
        <end position="391"/>
    </location>
</feature>
<dbReference type="PANTHER" id="PTHR46184">
    <property type="entry name" value="UNCONVENTIONAL MYOSIN-IXB-LIKE PROTEIN"/>
    <property type="match status" value="1"/>
</dbReference>
<sequence>MDDGKSIRYKDLYALFEQILEKNMRLEQRDWSESPVKVWVNTFKVFLDEFMTEYKPLDNTLSKMPKPERKKRRKKDTDIVEEHNGHIFKSTQYSIPTYCEFCSSLIWMMDRACVCKLCRFACHRKCCLKLTTKCIKKYDLELSSRQFGVEVSRLTNDERTVPLVVEKLINYIEMHGLYTEGIYRKSGSTNKIKELKQGLDTDVNSTNLDDYNIHVIASVFKQWLRDLPNPLMTFELYEEFLRAMGLQDKKEIIRGVYSVIDQLSRTHINTLERLIFHLVRIALQEETNRMSANALAIVFAPCILRCPDTIDPLQSVQDIGKTTACVELIIGEQMNKYKARLKDINSLEFAENKAKSRLSLIRRSMGKGRLRRGSHHTPSSPVSPRLPSVSDVAEESAGEEGAVDVELSDQQQAAMQQEERVLTEQIESLQKEKEELTFEILTLEPRASDDETLESEASIGTADSSENLNVDSEGAASDFSERGSALAAARPKKSEYPSKTRRMLRRQADSLDSVDSASTVSSVSSSYPQPPATRRRFHFHSKSPSSAPASRAGPPGEPADAPGADPEAEERPQFTSRGTFNPEKGKQKLKTTKSSPQKPREPPEGGGRKRNAEPDFGSAQQLVLYGSNEFMV</sequence>
<dbReference type="Pfam" id="PF00620">
    <property type="entry name" value="RhoGAP"/>
    <property type="match status" value="1"/>
</dbReference>
<evidence type="ECO:0000256" key="2">
    <source>
        <dbReference type="ARBA" id="ARBA00004496"/>
    </source>
</evidence>
<gene>
    <name evidence="10" type="primary">Myo9a</name>
    <name evidence="10" type="ORF">GTO95_0003680</name>
</gene>
<dbReference type="GO" id="GO:0005884">
    <property type="term" value="C:actin filament"/>
    <property type="evidence" value="ECO:0007669"/>
    <property type="project" value="TreeGrafter"/>
</dbReference>
<feature type="non-terminal residue" evidence="10">
    <location>
        <position position="632"/>
    </location>
</feature>
<dbReference type="InterPro" id="IPR046987">
    <property type="entry name" value="Myo9"/>
</dbReference>
<evidence type="ECO:0000256" key="1">
    <source>
        <dbReference type="ARBA" id="ARBA00004370"/>
    </source>
</evidence>
<keyword evidence="3" id="KW-0963">Cytoplasm</keyword>
<proteinExistence type="predicted"/>
<dbReference type="PROSITE" id="PS50081">
    <property type="entry name" value="ZF_DAG_PE_2"/>
    <property type="match status" value="1"/>
</dbReference>
<evidence type="ECO:0000313" key="10">
    <source>
        <dbReference type="EMBL" id="MBN3314069.1"/>
    </source>
</evidence>